<dbReference type="Proteomes" id="UP001595075">
    <property type="component" value="Unassembled WGS sequence"/>
</dbReference>
<gene>
    <name evidence="1" type="ORF">VTL71DRAFT_8563</name>
</gene>
<evidence type="ECO:0000313" key="2">
    <source>
        <dbReference type="Proteomes" id="UP001595075"/>
    </source>
</evidence>
<protein>
    <submittedName>
        <fullName evidence="1">Uncharacterized protein</fullName>
    </submittedName>
</protein>
<sequence>MLKAAEVLLESGSRLRAQLSLVTSSPAFTSRTNFPPRFTGPAPQLKFAKFCQAVSALRQDISKLNIALPPSRCFDSFNIHLCLSLRYLHFVCTCKTKLTSTSKIKVSNDQQFSRVLIG</sequence>
<organism evidence="1 2">
    <name type="scientific">Oculimacula yallundae</name>
    <dbReference type="NCBI Taxonomy" id="86028"/>
    <lineage>
        <taxon>Eukaryota</taxon>
        <taxon>Fungi</taxon>
        <taxon>Dikarya</taxon>
        <taxon>Ascomycota</taxon>
        <taxon>Pezizomycotina</taxon>
        <taxon>Leotiomycetes</taxon>
        <taxon>Helotiales</taxon>
        <taxon>Ploettnerulaceae</taxon>
        <taxon>Oculimacula</taxon>
    </lineage>
</organism>
<evidence type="ECO:0000313" key="1">
    <source>
        <dbReference type="EMBL" id="KAL2074784.1"/>
    </source>
</evidence>
<comment type="caution">
    <text evidence="1">The sequence shown here is derived from an EMBL/GenBank/DDBJ whole genome shotgun (WGS) entry which is preliminary data.</text>
</comment>
<keyword evidence="2" id="KW-1185">Reference proteome</keyword>
<reference evidence="1 2" key="1">
    <citation type="journal article" date="2024" name="Commun. Biol.">
        <title>Comparative genomic analysis of thermophilic fungi reveals convergent evolutionary adaptations and gene losses.</title>
        <authorList>
            <person name="Steindorff A.S."/>
            <person name="Aguilar-Pontes M.V."/>
            <person name="Robinson A.J."/>
            <person name="Andreopoulos B."/>
            <person name="LaButti K."/>
            <person name="Kuo A."/>
            <person name="Mondo S."/>
            <person name="Riley R."/>
            <person name="Otillar R."/>
            <person name="Haridas S."/>
            <person name="Lipzen A."/>
            <person name="Grimwood J."/>
            <person name="Schmutz J."/>
            <person name="Clum A."/>
            <person name="Reid I.D."/>
            <person name="Moisan M.C."/>
            <person name="Butler G."/>
            <person name="Nguyen T.T.M."/>
            <person name="Dewar K."/>
            <person name="Conant G."/>
            <person name="Drula E."/>
            <person name="Henrissat B."/>
            <person name="Hansel C."/>
            <person name="Singer S."/>
            <person name="Hutchinson M.I."/>
            <person name="de Vries R.P."/>
            <person name="Natvig D.O."/>
            <person name="Powell A.J."/>
            <person name="Tsang A."/>
            <person name="Grigoriev I.V."/>
        </authorList>
    </citation>
    <scope>NUCLEOTIDE SEQUENCE [LARGE SCALE GENOMIC DNA]</scope>
    <source>
        <strain evidence="1 2">CBS 494.80</strain>
    </source>
</reference>
<name>A0ABR4CY07_9HELO</name>
<accession>A0ABR4CY07</accession>
<dbReference type="EMBL" id="JAZHXI010000002">
    <property type="protein sequence ID" value="KAL2074784.1"/>
    <property type="molecule type" value="Genomic_DNA"/>
</dbReference>
<proteinExistence type="predicted"/>